<gene>
    <name evidence="3" type="ORF">AB7A72_11900</name>
</gene>
<name>A0ABV4B2I8_9BURK</name>
<feature type="domain" description="Solute-binding protein family 5" evidence="2">
    <location>
        <begin position="81"/>
        <end position="430"/>
    </location>
</feature>
<evidence type="ECO:0000313" key="4">
    <source>
        <dbReference type="Proteomes" id="UP001562178"/>
    </source>
</evidence>
<dbReference type="InterPro" id="IPR000914">
    <property type="entry name" value="SBP_5_dom"/>
</dbReference>
<evidence type="ECO:0000313" key="3">
    <source>
        <dbReference type="EMBL" id="MEY2251708.1"/>
    </source>
</evidence>
<dbReference type="Gene3D" id="3.90.76.10">
    <property type="entry name" value="Dipeptide-binding Protein, Domain 1"/>
    <property type="match status" value="1"/>
</dbReference>
<dbReference type="RefSeq" id="WP_369460094.1">
    <property type="nucleotide sequence ID" value="NZ_JBGBDC010000004.1"/>
</dbReference>
<dbReference type="InterPro" id="IPR006311">
    <property type="entry name" value="TAT_signal"/>
</dbReference>
<evidence type="ECO:0000256" key="1">
    <source>
        <dbReference type="SAM" id="SignalP"/>
    </source>
</evidence>
<dbReference type="SUPFAM" id="SSF53850">
    <property type="entry name" value="Periplasmic binding protein-like II"/>
    <property type="match status" value="1"/>
</dbReference>
<dbReference type="PANTHER" id="PTHR30290">
    <property type="entry name" value="PERIPLASMIC BINDING COMPONENT OF ABC TRANSPORTER"/>
    <property type="match status" value="1"/>
</dbReference>
<sequence>MPTSRRIFLKNAAASASVAALPFALPQIAFAAGSTTLTIAQSNDILSLDPANHENNSTQSALVNLYEYLVNKEFPNGKMVFTPALAQSWKQEDPRTWVFELRSDVRWHDGKPFTADDVKFTVERMKGNPKLLSAVEKFRSVEKVEVLGPHRVRLVTSKPDPLFLHNFVGNGGSILPQHAFQAAGSEEAFFAKPIGTGPYRFVEWKKADRLVLARNPQWWGGASHWERVVIRAIPETATRVAEALSGGVDLAVNIPPEDIGRLKANADTGIVAFNIARNFGLHLRTEPGVVTHDARVREAIDLAINRQELADVVADGYATAARGLFPPEIPNANTRLTATNSFNPDKARQLIQAAGAKGAKIRFGSPSGRYIKDREVSEAIVGYLQDVGLNAQLEVQEWSIYNARVGSDSHGEIYFWGMGSYTDASFILNMGSLKRFNPHWRNAEFERLATELPATTGEKERQAIIWRAQEIITQDRARIGVLYPKAIYSVNKRVQFAGRFDEMIPAEQVRRA</sequence>
<dbReference type="PROSITE" id="PS51318">
    <property type="entry name" value="TAT"/>
    <property type="match status" value="1"/>
</dbReference>
<organism evidence="3 4">
    <name type="scientific">Comamonas sediminis</name>
    <dbReference type="NCBI Taxonomy" id="1783360"/>
    <lineage>
        <taxon>Bacteria</taxon>
        <taxon>Pseudomonadati</taxon>
        <taxon>Pseudomonadota</taxon>
        <taxon>Betaproteobacteria</taxon>
        <taxon>Burkholderiales</taxon>
        <taxon>Comamonadaceae</taxon>
        <taxon>Comamonas</taxon>
    </lineage>
</organism>
<dbReference type="InterPro" id="IPR039424">
    <property type="entry name" value="SBP_5"/>
</dbReference>
<dbReference type="EMBL" id="JBGBDC010000004">
    <property type="protein sequence ID" value="MEY2251708.1"/>
    <property type="molecule type" value="Genomic_DNA"/>
</dbReference>
<keyword evidence="1" id="KW-0732">Signal</keyword>
<dbReference type="InterPro" id="IPR030678">
    <property type="entry name" value="Peptide/Ni-bd"/>
</dbReference>
<evidence type="ECO:0000259" key="2">
    <source>
        <dbReference type="Pfam" id="PF00496"/>
    </source>
</evidence>
<protein>
    <submittedName>
        <fullName evidence="3">ABC transporter substrate-binding protein</fullName>
    </submittedName>
</protein>
<keyword evidence="4" id="KW-1185">Reference proteome</keyword>
<feature type="signal peptide" evidence="1">
    <location>
        <begin position="1"/>
        <end position="31"/>
    </location>
</feature>
<dbReference type="PIRSF" id="PIRSF002741">
    <property type="entry name" value="MppA"/>
    <property type="match status" value="1"/>
</dbReference>
<accession>A0ABV4B2I8</accession>
<proteinExistence type="predicted"/>
<dbReference type="Proteomes" id="UP001562178">
    <property type="component" value="Unassembled WGS sequence"/>
</dbReference>
<dbReference type="Pfam" id="PF00496">
    <property type="entry name" value="SBP_bac_5"/>
    <property type="match status" value="1"/>
</dbReference>
<comment type="caution">
    <text evidence="3">The sequence shown here is derived from an EMBL/GenBank/DDBJ whole genome shotgun (WGS) entry which is preliminary data.</text>
</comment>
<reference evidence="3 4" key="1">
    <citation type="journal article" date="2016" name="Int. J. Syst. Evol. Microbiol.">
        <title>Description of Comamonas sediminis sp. nov., isolated from lagoon sediments.</title>
        <authorList>
            <person name="Subhash Y."/>
            <person name="Bang J.J."/>
            <person name="You T.H."/>
            <person name="Lee S.S."/>
        </authorList>
    </citation>
    <scope>NUCLEOTIDE SEQUENCE [LARGE SCALE GENOMIC DNA]</scope>
    <source>
        <strain evidence="3 4">JCM 31169</strain>
    </source>
</reference>
<dbReference type="Gene3D" id="3.40.190.10">
    <property type="entry name" value="Periplasmic binding protein-like II"/>
    <property type="match status" value="1"/>
</dbReference>
<dbReference type="Gene3D" id="3.10.105.10">
    <property type="entry name" value="Dipeptide-binding Protein, Domain 3"/>
    <property type="match status" value="1"/>
</dbReference>
<feature type="chain" id="PRO_5046083117" evidence="1">
    <location>
        <begin position="32"/>
        <end position="512"/>
    </location>
</feature>